<feature type="region of interest" description="Disordered" evidence="3">
    <location>
        <begin position="93"/>
        <end position="112"/>
    </location>
</feature>
<evidence type="ECO:0000256" key="3">
    <source>
        <dbReference type="SAM" id="MobiDB-lite"/>
    </source>
</evidence>
<dbReference type="SMART" id="SM00322">
    <property type="entry name" value="KH"/>
    <property type="match status" value="2"/>
</dbReference>
<evidence type="ECO:0000256" key="2">
    <source>
        <dbReference type="PROSITE-ProRule" id="PRU00117"/>
    </source>
</evidence>
<dbReference type="EMBL" id="EU730896">
    <property type="protein sequence ID" value="ACF22709.1"/>
    <property type="molecule type" value="Genomic_DNA"/>
</dbReference>
<dbReference type="AlphaFoldDB" id="C3SA75"/>
<dbReference type="GO" id="GO:0003723">
    <property type="term" value="F:RNA binding"/>
    <property type="evidence" value="ECO:0007669"/>
    <property type="project" value="UniProtKB-UniRule"/>
</dbReference>
<dbReference type="SUPFAM" id="SSF54791">
    <property type="entry name" value="Eukaryotic type KH-domain (KH-domain type I)"/>
    <property type="match status" value="2"/>
</dbReference>
<feature type="compositionally biased region" description="Low complexity" evidence="3">
    <location>
        <begin position="9"/>
        <end position="28"/>
    </location>
</feature>
<protein>
    <recommendedName>
        <fullName evidence="4">K Homology domain-containing protein</fullName>
    </recommendedName>
</protein>
<evidence type="ECO:0000259" key="4">
    <source>
        <dbReference type="SMART" id="SM00322"/>
    </source>
</evidence>
<dbReference type="Gene3D" id="3.30.1370.10">
    <property type="entry name" value="K Homology domain, type 1"/>
    <property type="match status" value="2"/>
</dbReference>
<dbReference type="Pfam" id="PF00013">
    <property type="entry name" value="KH_1"/>
    <property type="match status" value="2"/>
</dbReference>
<dbReference type="PROSITE" id="PS50084">
    <property type="entry name" value="KH_TYPE_1"/>
    <property type="match status" value="2"/>
</dbReference>
<dbReference type="PANTHER" id="PTHR10288">
    <property type="entry name" value="KH DOMAIN CONTAINING RNA BINDING PROTEIN"/>
    <property type="match status" value="1"/>
</dbReference>
<feature type="domain" description="K Homology" evidence="4">
    <location>
        <begin position="365"/>
        <end position="424"/>
    </location>
</feature>
<dbReference type="InterPro" id="IPR004088">
    <property type="entry name" value="KH_dom_type_1"/>
</dbReference>
<keyword evidence="1" id="KW-0677">Repeat</keyword>
<organism evidence="5">
    <name type="scientific">Brachypodium distachyon</name>
    <name type="common">Purple false brome</name>
    <name type="synonym">Trachynia distachya</name>
    <dbReference type="NCBI Taxonomy" id="15368"/>
    <lineage>
        <taxon>Eukaryota</taxon>
        <taxon>Viridiplantae</taxon>
        <taxon>Streptophyta</taxon>
        <taxon>Embryophyta</taxon>
        <taxon>Tracheophyta</taxon>
        <taxon>Spermatophyta</taxon>
        <taxon>Magnoliopsida</taxon>
        <taxon>Liliopsida</taxon>
        <taxon>Poales</taxon>
        <taxon>Poaceae</taxon>
        <taxon>BOP clade</taxon>
        <taxon>Pooideae</taxon>
        <taxon>Stipodae</taxon>
        <taxon>Brachypodieae</taxon>
        <taxon>Brachypodium</taxon>
    </lineage>
</organism>
<sequence length="429" mass="45343">MAGAKPHFAPHAAYAQAPASPSASTESDSTVDADADVVVFRLLLPRAFGDEDAMRLYAVVAPLRRHTAGLHVRVDALEGYPEDAASRVAVVLGPTSPTRPVEASSSSSGEPLQLSPAQEALVSVVDVGGVLHRVVARAPEFVSCLVLVEAAGLEALGRGTLEAIASETNAELRVTSLAEGATPSVHSPKEVIEITGDRTTIRKAIVALSSYLQGDLHACSLTTSVTTPSPMFPWKSSEVPEPNYGDLHSGVSTKCANINVPWIDCPQDVAGNVETENLQQISFRLLCHVNLAGGLIGKKGMIIKGFETETGASIDVGNPFSGCMERVITISALESPGKHSKVQSAILCIFDRMEEVERNLMFGKPECSARVLVPKSQFSSLVGLGGAIIKEMVKSTGARIEILDEMDVPACASNCERVLQASILEQKQP</sequence>
<keyword evidence="2" id="KW-0694">RNA-binding</keyword>
<dbReference type="InterPro" id="IPR004087">
    <property type="entry name" value="KH_dom"/>
</dbReference>
<feature type="region of interest" description="Disordered" evidence="3">
    <location>
        <begin position="1"/>
        <end position="30"/>
    </location>
</feature>
<dbReference type="InterPro" id="IPR036612">
    <property type="entry name" value="KH_dom_type_1_sf"/>
</dbReference>
<proteinExistence type="predicted"/>
<dbReference type="eggNOG" id="KOG2190">
    <property type="taxonomic scope" value="Eukaryota"/>
</dbReference>
<name>C3SA75_BRADI</name>
<evidence type="ECO:0000313" key="5">
    <source>
        <dbReference type="EMBL" id="ACF22709.1"/>
    </source>
</evidence>
<evidence type="ECO:0000256" key="1">
    <source>
        <dbReference type="ARBA" id="ARBA00022737"/>
    </source>
</evidence>
<dbReference type="HOGENOM" id="CLU_033115_0_0_1"/>
<dbReference type="ExpressionAtlas" id="C3SA75">
    <property type="expression patterns" value="baseline"/>
</dbReference>
<reference evidence="5" key="1">
    <citation type="journal article" date="2009" name="Plant Mol. Biol.">
        <title>Structural characterization of Brachypodium genome and its syntenic relationship with rice and wheat.</title>
        <authorList>
            <person name="Huo N."/>
            <person name="Vogel J.P."/>
            <person name="Lazo G.R."/>
            <person name="You F.M."/>
            <person name="Ma Y."/>
            <person name="McMahon S."/>
            <person name="Dvorak J."/>
            <person name="Anderson O.D."/>
            <person name="Luo M.C."/>
            <person name="Gu Y.Q."/>
        </authorList>
    </citation>
    <scope>NUCLEOTIDE SEQUENCE</scope>
</reference>
<feature type="domain" description="K Homology" evidence="4">
    <location>
        <begin position="279"/>
        <end position="351"/>
    </location>
</feature>
<accession>C3SA75</accession>